<feature type="domain" description="DUF1585" evidence="2">
    <location>
        <begin position="752"/>
        <end position="824"/>
    </location>
</feature>
<feature type="region of interest" description="Disordered" evidence="1">
    <location>
        <begin position="673"/>
        <end position="693"/>
    </location>
</feature>
<accession>A0A381WUX5</accession>
<dbReference type="Pfam" id="PF07637">
    <property type="entry name" value="PSD5"/>
    <property type="match status" value="1"/>
</dbReference>
<sequence>MSDVRTRQDWQSTERPQVPMAFGRAVLRGTLMLLAIQSAAVEAQVPGEPTAELLQETLSQFCVSCHNDRLRTADLSLERLDMAAVGNHAELWEPVVAKLRTRAMPPVGRPRPGDETYNRLAGWLETEIDRVAESRPNPGRTEAVHRLNRAEYANAVRDLLDLEVDVNELLPADDFDEFGFDNMADVLTVSSALMGRYLAAARKIGRQALGETPLGPEIETYKVPILMLQDDRMGDDLPFGSRGGIGIRHHFPVDGEYDLEIRLHRNYVDYVRGMGSRHELQVRLDGVLVRTFTFGGEEPDVVQAPASYGGNQFGDPEWEEYMLFADANMRVRFQAKAGPRVVAVSFVRKFTEPEGVLQPRQSVFAVAVNEMRDGNAAVEHVAIGGPYSVQGPGDTPSRLAIFSCRPASERESDNEACARTILGSLARRAYRRPVETADVDTLMEFYRAGYVGGSFDAGIQLALERLLISPDFLFRVVRDPSDIAPSTTYALTDFEVASRLSFFLWSSGPDEELLKLAEEGRLGDSAVLEQQTRRMLADPRATELVRNFAGQWLYLRNLDAVVPDAITFPDFDENLREAFQKETELFVSSLIRDDSSVLDLLGADFTFVNERLAAHYGIPNVYGSHFRRVTLDPVLREHRGGIFGHGSVLTVTSYPNRTSPVLRGKWMLSNILGTPPPPPPADVPDLPERGEDGQAATVRDRLERHRESPACSVCHAPMDPLGLALENYDAIGRWRLAGEAGLPIDSSGRLPDGTAFEGPAGLRSLLMQRREQFVGTLTEKLLAYALGRGPEYYDRPTVRAIVQKSADDYRWSSIIVGIVQSSPFRMRRSES</sequence>
<name>A0A381WUX5_9ZZZZ</name>
<evidence type="ECO:0000313" key="7">
    <source>
        <dbReference type="EMBL" id="SVA56304.1"/>
    </source>
</evidence>
<dbReference type="Pfam" id="PF07627">
    <property type="entry name" value="PSCyt3"/>
    <property type="match status" value="1"/>
</dbReference>
<evidence type="ECO:0000259" key="3">
    <source>
        <dbReference type="Pfam" id="PF07626"/>
    </source>
</evidence>
<dbReference type="InterPro" id="IPR013036">
    <property type="entry name" value="DUF1587"/>
</dbReference>
<dbReference type="Pfam" id="PF07626">
    <property type="entry name" value="PSD3"/>
    <property type="match status" value="1"/>
</dbReference>
<reference evidence="7" key="1">
    <citation type="submission" date="2018-05" db="EMBL/GenBank/DDBJ databases">
        <authorList>
            <person name="Lanie J.A."/>
            <person name="Ng W.-L."/>
            <person name="Kazmierczak K.M."/>
            <person name="Andrzejewski T.M."/>
            <person name="Davidsen T.M."/>
            <person name="Wayne K.J."/>
            <person name="Tettelin H."/>
            <person name="Glass J.I."/>
            <person name="Rusch D."/>
            <person name="Podicherti R."/>
            <person name="Tsui H.-C.T."/>
            <person name="Winkler M.E."/>
        </authorList>
    </citation>
    <scope>NUCLEOTIDE SEQUENCE</scope>
</reference>
<protein>
    <recommendedName>
        <fullName evidence="8">Cytochrome c domain-containing protein</fullName>
    </recommendedName>
</protein>
<evidence type="ECO:0000259" key="6">
    <source>
        <dbReference type="Pfam" id="PF07637"/>
    </source>
</evidence>
<evidence type="ECO:0000256" key="1">
    <source>
        <dbReference type="SAM" id="MobiDB-lite"/>
    </source>
</evidence>
<feature type="domain" description="DUF1595" evidence="6">
    <location>
        <begin position="417"/>
        <end position="476"/>
    </location>
</feature>
<evidence type="ECO:0000259" key="4">
    <source>
        <dbReference type="Pfam" id="PF07627"/>
    </source>
</evidence>
<proteinExistence type="predicted"/>
<dbReference type="InterPro" id="IPR011478">
    <property type="entry name" value="DUF1585"/>
</dbReference>
<dbReference type="InterPro" id="IPR013043">
    <property type="entry name" value="DUF1595"/>
</dbReference>
<gene>
    <name evidence="7" type="ORF">METZ01_LOCUS109158</name>
</gene>
<dbReference type="Pfam" id="PF07624">
    <property type="entry name" value="PSD2"/>
    <property type="match status" value="1"/>
</dbReference>
<evidence type="ECO:0000259" key="5">
    <source>
        <dbReference type="Pfam" id="PF07631"/>
    </source>
</evidence>
<dbReference type="AlphaFoldDB" id="A0A381WUX5"/>
<feature type="domain" description="DUF1588" evidence="4">
    <location>
        <begin position="639"/>
        <end position="735"/>
    </location>
</feature>
<dbReference type="EMBL" id="UINC01012965">
    <property type="protein sequence ID" value="SVA56304.1"/>
    <property type="molecule type" value="Genomic_DNA"/>
</dbReference>
<dbReference type="InterPro" id="IPR013042">
    <property type="entry name" value="DUF1592"/>
</dbReference>
<organism evidence="7">
    <name type="scientific">marine metagenome</name>
    <dbReference type="NCBI Taxonomy" id="408172"/>
    <lineage>
        <taxon>unclassified sequences</taxon>
        <taxon>metagenomes</taxon>
        <taxon>ecological metagenomes</taxon>
    </lineage>
</organism>
<feature type="domain" description="DUF1592" evidence="5">
    <location>
        <begin position="491"/>
        <end position="618"/>
    </location>
</feature>
<feature type="domain" description="DUF1587" evidence="3">
    <location>
        <begin position="146"/>
        <end position="209"/>
    </location>
</feature>
<evidence type="ECO:0000259" key="2">
    <source>
        <dbReference type="Pfam" id="PF07624"/>
    </source>
</evidence>
<evidence type="ECO:0008006" key="8">
    <source>
        <dbReference type="Google" id="ProtNLM"/>
    </source>
</evidence>
<dbReference type="Pfam" id="PF07631">
    <property type="entry name" value="PSD4"/>
    <property type="match status" value="1"/>
</dbReference>
<dbReference type="InterPro" id="IPR013039">
    <property type="entry name" value="DUF1588"/>
</dbReference>